<dbReference type="KEGG" id="kpul:GXN76_04785"/>
<keyword evidence="2" id="KW-0456">Lyase</keyword>
<evidence type="ECO:0000313" key="3">
    <source>
        <dbReference type="EMBL" id="QKG83860.1"/>
    </source>
</evidence>
<dbReference type="AlphaFoldDB" id="A0A7D3XZT0"/>
<dbReference type="PANTHER" id="PTHR33542:SF3">
    <property type="entry name" value="SIROHYDROCHLORIN FERROCHELATASE, CHLOROPLASTIC"/>
    <property type="match status" value="1"/>
</dbReference>
<dbReference type="PANTHER" id="PTHR33542">
    <property type="entry name" value="SIROHYDROCHLORIN FERROCHELATASE, CHLOROPLASTIC"/>
    <property type="match status" value="1"/>
</dbReference>
<gene>
    <name evidence="3" type="ORF">GXN76_04785</name>
</gene>
<dbReference type="SUPFAM" id="SSF53800">
    <property type="entry name" value="Chelatase"/>
    <property type="match status" value="1"/>
</dbReference>
<keyword evidence="4" id="KW-1185">Reference proteome</keyword>
<dbReference type="InterPro" id="IPR050963">
    <property type="entry name" value="Sirohydro_Cobaltochel/CbiX"/>
</dbReference>
<sequence>MNIGVLVIAHGSRSREWVDGVDEAVSQVVTDFPITVGYLELVLGRSIKDGVRELEKQGVDNILVIPLFVSSGSSHLEEIRYALGVQEESSVLTSLGKIHPVARIHWCPAMDDHPRILEILADRVRSLSQNPDDESLLLIAHGSEYPDYRRQWEKGMIRIADSLNQIFHFKAVDFALLQSGDLPEKKRMSDNGELLVLPVFLSPGYFTREVIPQKLAGWDCRYQGETLLPHPGVSRWLEETIQSLNK</sequence>
<dbReference type="RefSeq" id="WP_173220998.1">
    <property type="nucleotide sequence ID" value="NZ_CP048104.1"/>
</dbReference>
<name>A0A7D3XZT0_9BACL</name>
<dbReference type="Gene3D" id="3.40.50.1400">
    <property type="match status" value="2"/>
</dbReference>
<organism evidence="3 4">
    <name type="scientific">Kroppenstedtia pulmonis</name>
    <dbReference type="NCBI Taxonomy" id="1380685"/>
    <lineage>
        <taxon>Bacteria</taxon>
        <taxon>Bacillati</taxon>
        <taxon>Bacillota</taxon>
        <taxon>Bacilli</taxon>
        <taxon>Bacillales</taxon>
        <taxon>Thermoactinomycetaceae</taxon>
        <taxon>Kroppenstedtia</taxon>
    </lineage>
</organism>
<dbReference type="Proteomes" id="UP000503088">
    <property type="component" value="Chromosome"/>
</dbReference>
<proteinExistence type="predicted"/>
<evidence type="ECO:0000313" key="4">
    <source>
        <dbReference type="Proteomes" id="UP000503088"/>
    </source>
</evidence>
<dbReference type="GO" id="GO:0016829">
    <property type="term" value="F:lyase activity"/>
    <property type="evidence" value="ECO:0007669"/>
    <property type="project" value="UniProtKB-KW"/>
</dbReference>
<dbReference type="CDD" id="cd03416">
    <property type="entry name" value="CbiX_SirB_N"/>
    <property type="match status" value="1"/>
</dbReference>
<dbReference type="GO" id="GO:0046872">
    <property type="term" value="F:metal ion binding"/>
    <property type="evidence" value="ECO:0007669"/>
    <property type="project" value="UniProtKB-KW"/>
</dbReference>
<dbReference type="EMBL" id="CP048104">
    <property type="protein sequence ID" value="QKG83860.1"/>
    <property type="molecule type" value="Genomic_DNA"/>
</dbReference>
<dbReference type="InterPro" id="IPR002762">
    <property type="entry name" value="CbiX-like"/>
</dbReference>
<dbReference type="Pfam" id="PF01903">
    <property type="entry name" value="CbiX"/>
    <property type="match status" value="2"/>
</dbReference>
<keyword evidence="1" id="KW-0479">Metal-binding</keyword>
<protein>
    <submittedName>
        <fullName evidence="3">Cobalamin biosynthesis protein CbiX</fullName>
    </submittedName>
</protein>
<accession>A0A7D3XZT0</accession>
<reference evidence="3 4" key="1">
    <citation type="submission" date="2020-01" db="EMBL/GenBank/DDBJ databases">
        <authorList>
            <person name="Gulvik C.A."/>
            <person name="Batra D.G."/>
        </authorList>
    </citation>
    <scope>NUCLEOTIDE SEQUENCE [LARGE SCALE GENOMIC DNA]</scope>
    <source>
        <strain evidence="3 4">W9323</strain>
    </source>
</reference>
<evidence type="ECO:0000256" key="1">
    <source>
        <dbReference type="ARBA" id="ARBA00022723"/>
    </source>
</evidence>
<evidence type="ECO:0000256" key="2">
    <source>
        <dbReference type="ARBA" id="ARBA00023239"/>
    </source>
</evidence>